<dbReference type="CDD" id="cd10442">
    <property type="entry name" value="GIY-YIG_PLEs"/>
    <property type="match status" value="1"/>
</dbReference>
<dbReference type="EMBL" id="CAKOGL010000014">
    <property type="protein sequence ID" value="CAH2094624.1"/>
    <property type="molecule type" value="Genomic_DNA"/>
</dbReference>
<feature type="domain" description="Reverse transcriptase" evidence="2">
    <location>
        <begin position="334"/>
        <end position="587"/>
    </location>
</feature>
<dbReference type="Gene3D" id="3.40.1440.10">
    <property type="entry name" value="GIY-YIG endonuclease"/>
    <property type="match status" value="1"/>
</dbReference>
<dbReference type="InterPro" id="IPR000477">
    <property type="entry name" value="RT_dom"/>
</dbReference>
<dbReference type="InterPro" id="IPR043502">
    <property type="entry name" value="DNA/RNA_pol_sf"/>
</dbReference>
<dbReference type="PANTHER" id="PTHR21301">
    <property type="entry name" value="REVERSE TRANSCRIPTASE"/>
    <property type="match status" value="1"/>
</dbReference>
<dbReference type="InterPro" id="IPR058912">
    <property type="entry name" value="HTH_animal"/>
</dbReference>
<protein>
    <recommendedName>
        <fullName evidence="2">Reverse transcriptase domain-containing protein</fullName>
    </recommendedName>
</protein>
<dbReference type="Pfam" id="PF26215">
    <property type="entry name" value="HTH_animal"/>
    <property type="match status" value="1"/>
</dbReference>
<evidence type="ECO:0000313" key="3">
    <source>
        <dbReference type="EMBL" id="CAH2094624.1"/>
    </source>
</evidence>
<evidence type="ECO:0000259" key="2">
    <source>
        <dbReference type="PROSITE" id="PS50878"/>
    </source>
</evidence>
<dbReference type="CDD" id="cd00304">
    <property type="entry name" value="RT_like"/>
    <property type="match status" value="1"/>
</dbReference>
<sequence length="860" mass="98908">MNFRKVTPDSIQYLKSVSLTVQARLYIKLTKLHRVAVQNIWFNQQCKHLNVIPNYINLKTNTHSRASNIALKKAQQVWLNEESRHWFTVRDNLKLHLKILYSELSFKLHNIEFDLLDQKARDLASIEVHNKFLSQQKKLKSLVNNSSQSALSNNNTTDNMTDAPNHQFYPRVKNLTDIIIPKNEMRLLDNGLKYNIPKNNTQKTLETLAVESELAVVINKKDNIIKNIVAHEIKTKAALQNSKSNSKQHNTNNNNNNNIIYKSLQKTLIDNDLIISKADKGNAVVILKRTDYQNKVNEVISGEEFSKLSSDPTNKYAAEVRLSVNKSKHIFPKNTSKQNVIQMNTNAPILYGLPKIHKDNIPIRPVVSYIGAPAYELAKELNKVIKSKTSFDPTYSLKNSIQLVNKIKDLTLPGHCKLISLDVDSLFTNVPVKETLNILTKLLKNNHTNANEITELIELTKLCMKQNYFKFNNQFYQQKEGLAMGSPLSPLMADIFMDDFENKHIVKNNNILYYYRYVDDIIICWTGTDRQLDIFVKNLNNIHPKIKFKSELEQNHSINFLDLTITRVNNKHQFGIFRKPTYTDTTIPASSCHPWQHKLAAFHSYVHRLLSIPLTKENYLKELNLIYHMAQANGYNNNIVNNIIKKQKSMRIKKDLYSTAPDKINKYKSSLTYFGTVSERIAKTLKAHDLHVAFRTNNTLKNICNGKDKVNNKQKSGIYKLECSDCKATYIGQTGRKFETRYKEHIAAVRNNQPQKSHFAKHLLDSGHKLSSDHSYKILHTCDKGLRLSMLEQLEIIKHNNNNQFKLLNEQVNVSSSPLLRLFEGDGGCEGFRGAGGNGRGNRCRGNKRSIRPRICHERH</sequence>
<dbReference type="AlphaFoldDB" id="A0AAU9U446"/>
<dbReference type="GO" id="GO:0071897">
    <property type="term" value="P:DNA biosynthetic process"/>
    <property type="evidence" value="ECO:0007669"/>
    <property type="project" value="UniProtKB-ARBA"/>
</dbReference>
<gene>
    <name evidence="3" type="ORF">EEDITHA_LOCUS10171</name>
</gene>
<evidence type="ECO:0000256" key="1">
    <source>
        <dbReference type="SAM" id="MobiDB-lite"/>
    </source>
</evidence>
<dbReference type="Gene3D" id="1.10.10.2210">
    <property type="match status" value="1"/>
</dbReference>
<dbReference type="PROSITE" id="PS50878">
    <property type="entry name" value="RT_POL"/>
    <property type="match status" value="1"/>
</dbReference>
<accession>A0AAU9U446</accession>
<organism evidence="3 4">
    <name type="scientific">Euphydryas editha</name>
    <name type="common">Edith's checkerspot</name>
    <dbReference type="NCBI Taxonomy" id="104508"/>
    <lineage>
        <taxon>Eukaryota</taxon>
        <taxon>Metazoa</taxon>
        <taxon>Ecdysozoa</taxon>
        <taxon>Arthropoda</taxon>
        <taxon>Hexapoda</taxon>
        <taxon>Insecta</taxon>
        <taxon>Pterygota</taxon>
        <taxon>Neoptera</taxon>
        <taxon>Endopterygota</taxon>
        <taxon>Lepidoptera</taxon>
        <taxon>Glossata</taxon>
        <taxon>Ditrysia</taxon>
        <taxon>Papilionoidea</taxon>
        <taxon>Nymphalidae</taxon>
        <taxon>Nymphalinae</taxon>
        <taxon>Euphydryas</taxon>
    </lineage>
</organism>
<dbReference type="Gene3D" id="3.10.10.20">
    <property type="match status" value="1"/>
</dbReference>
<dbReference type="PANTHER" id="PTHR21301:SF10">
    <property type="entry name" value="REVERSE TRANSCRIPTASE DOMAIN-CONTAINING PROTEIN"/>
    <property type="match status" value="1"/>
</dbReference>
<dbReference type="Pfam" id="PF00078">
    <property type="entry name" value="RVT_1"/>
    <property type="match status" value="1"/>
</dbReference>
<keyword evidence="4" id="KW-1185">Reference proteome</keyword>
<name>A0AAU9U446_EUPED</name>
<feature type="region of interest" description="Disordered" evidence="1">
    <location>
        <begin position="147"/>
        <end position="167"/>
    </location>
</feature>
<dbReference type="Gene3D" id="3.30.70.2630">
    <property type="match status" value="1"/>
</dbReference>
<proteinExistence type="predicted"/>
<reference evidence="3" key="1">
    <citation type="submission" date="2022-03" db="EMBL/GenBank/DDBJ databases">
        <authorList>
            <person name="Tunstrom K."/>
        </authorList>
    </citation>
    <scope>NUCLEOTIDE SEQUENCE</scope>
</reference>
<comment type="caution">
    <text evidence="3">The sequence shown here is derived from an EMBL/GenBank/DDBJ whole genome shotgun (WGS) entry which is preliminary data.</text>
</comment>
<evidence type="ECO:0000313" key="4">
    <source>
        <dbReference type="Proteomes" id="UP001153954"/>
    </source>
</evidence>
<dbReference type="SUPFAM" id="SSF56672">
    <property type="entry name" value="DNA/RNA polymerases"/>
    <property type="match status" value="1"/>
</dbReference>
<dbReference type="Proteomes" id="UP001153954">
    <property type="component" value="Unassembled WGS sequence"/>
</dbReference>
<dbReference type="InterPro" id="IPR035901">
    <property type="entry name" value="GIY-YIG_endonuc_sf"/>
</dbReference>